<keyword evidence="2" id="KW-1003">Cell membrane</keyword>
<evidence type="ECO:0000256" key="5">
    <source>
        <dbReference type="ARBA" id="ARBA00022746"/>
    </source>
</evidence>
<keyword evidence="14" id="KW-1185">Reference proteome</keyword>
<keyword evidence="3" id="KW-0328">Glycosyltransferase</keyword>
<proteinExistence type="inferred from homology"/>
<evidence type="ECO:0000256" key="4">
    <source>
        <dbReference type="ARBA" id="ARBA00022679"/>
    </source>
</evidence>
<dbReference type="InterPro" id="IPR001173">
    <property type="entry name" value="Glyco_trans_2-like"/>
</dbReference>
<dbReference type="Gene3D" id="3.90.550.10">
    <property type="entry name" value="Spore Coat Polysaccharide Biosynthesis Protein SpsA, Chain A"/>
    <property type="match status" value="1"/>
</dbReference>
<evidence type="ECO:0000259" key="12">
    <source>
        <dbReference type="Pfam" id="PF00535"/>
    </source>
</evidence>
<dbReference type="Proteomes" id="UP000198860">
    <property type="component" value="Unassembled WGS sequence"/>
</dbReference>
<evidence type="ECO:0000313" key="13">
    <source>
        <dbReference type="EMBL" id="SDN97233.1"/>
    </source>
</evidence>
<evidence type="ECO:0000256" key="2">
    <source>
        <dbReference type="ARBA" id="ARBA00022475"/>
    </source>
</evidence>
<name>A0A1H0FRC2_HALAD</name>
<dbReference type="GO" id="GO:0005886">
    <property type="term" value="C:plasma membrane"/>
    <property type="evidence" value="ECO:0007669"/>
    <property type="project" value="UniProtKB-SubCell"/>
</dbReference>
<evidence type="ECO:0000256" key="1">
    <source>
        <dbReference type="ARBA" id="ARBA00004236"/>
    </source>
</evidence>
<sequence>MEVHREVVGMWVMILAVLSTLLLFWHKLSFPKGKRKNTEMYTLIIPARNEAENLKRLLPSLVSADPQREIIVVDDDSEDETRNVAEIFGVKVVDNPPLPSGWMGKSWACYNGAKVAKGKTLVFLDADTWFSDGGADRLVNAFEGEGAVLTVHPYHEMRSFWEKLSGVFHLVVIASSGLTTVFKDKLGTQGGFGPCLVIAADTYWKLGGHDAIRGEIVEHLAFTRLAASKGIEAKAYSGRGVLKMRMYDADLKQVIEGWAKSFSTGAKTASPIMTMANVVWLTAVLSFLVNLTALGWWGAAGYLALVVLLHRTWGGIGNFKWYDALLFPLHFFFFVFVFAYSLWKTFFMKETTWKGRAIVDKKRSSS</sequence>
<comment type="similarity">
    <text evidence="9">Belongs to the glycosyltransferase 2 family. CrtQ subfamily.</text>
</comment>
<comment type="subcellular location">
    <subcellularLocation>
        <location evidence="1">Cell membrane</location>
    </subcellularLocation>
</comment>
<dbReference type="AlphaFoldDB" id="A0A1H0FRC2"/>
<feature type="transmembrane region" description="Helical" evidence="11">
    <location>
        <begin position="278"/>
        <end position="305"/>
    </location>
</feature>
<keyword evidence="4 13" id="KW-0808">Transferase</keyword>
<evidence type="ECO:0000256" key="11">
    <source>
        <dbReference type="SAM" id="Phobius"/>
    </source>
</evidence>
<evidence type="ECO:0000256" key="9">
    <source>
        <dbReference type="ARBA" id="ARBA00038120"/>
    </source>
</evidence>
<evidence type="ECO:0000256" key="6">
    <source>
        <dbReference type="ARBA" id="ARBA00023136"/>
    </source>
</evidence>
<evidence type="ECO:0000256" key="3">
    <source>
        <dbReference type="ARBA" id="ARBA00022676"/>
    </source>
</evidence>
<keyword evidence="11" id="KW-1133">Transmembrane helix</keyword>
<protein>
    <recommendedName>
        <fullName evidence="10">4,4'-diaponeurosporenoate glycosyltransferase</fullName>
    </recommendedName>
</protein>
<evidence type="ECO:0000256" key="8">
    <source>
        <dbReference type="ARBA" id="ARBA00037904"/>
    </source>
</evidence>
<dbReference type="EMBL" id="FNIZ01000002">
    <property type="protein sequence ID" value="SDN97233.1"/>
    <property type="molecule type" value="Genomic_DNA"/>
</dbReference>
<evidence type="ECO:0000256" key="10">
    <source>
        <dbReference type="ARBA" id="ARBA00040345"/>
    </source>
</evidence>
<feature type="transmembrane region" description="Helical" evidence="11">
    <location>
        <begin position="6"/>
        <end position="25"/>
    </location>
</feature>
<comment type="function">
    <text evidence="7">Catalyzes the glycosylation of 4,4'-diaponeurosporenoate, i.e. the esterification of glucose at the C1'' position with the carboxyl group of 4,4'-diaponeurosporenic acid, to form glycosyl-4,4'-diaponeurosporenoate. This is a step in the biosynthesis of staphyloxanthin, an orange pigment present in most staphylococci strains.</text>
</comment>
<keyword evidence="11" id="KW-0812">Transmembrane</keyword>
<gene>
    <name evidence="13" type="ORF">SAMN05421677_10289</name>
</gene>
<feature type="domain" description="Glycosyltransferase 2-like" evidence="12">
    <location>
        <begin position="43"/>
        <end position="165"/>
    </location>
</feature>
<dbReference type="PANTHER" id="PTHR43646:SF2">
    <property type="entry name" value="GLYCOSYLTRANSFERASE 2-LIKE DOMAIN-CONTAINING PROTEIN"/>
    <property type="match status" value="1"/>
</dbReference>
<dbReference type="STRING" id="240303.SAMN05421677_10289"/>
<dbReference type="Pfam" id="PF00535">
    <property type="entry name" value="Glycos_transf_2"/>
    <property type="match status" value="1"/>
</dbReference>
<keyword evidence="5" id="KW-0125">Carotenoid biosynthesis</keyword>
<accession>A0A1H0FRC2</accession>
<evidence type="ECO:0000256" key="7">
    <source>
        <dbReference type="ARBA" id="ARBA00037281"/>
    </source>
</evidence>
<dbReference type="InterPro" id="IPR029044">
    <property type="entry name" value="Nucleotide-diphossugar_trans"/>
</dbReference>
<dbReference type="PANTHER" id="PTHR43646">
    <property type="entry name" value="GLYCOSYLTRANSFERASE"/>
    <property type="match status" value="1"/>
</dbReference>
<organism evidence="13 14">
    <name type="scientific">Halobacillus aidingensis</name>
    <dbReference type="NCBI Taxonomy" id="240303"/>
    <lineage>
        <taxon>Bacteria</taxon>
        <taxon>Bacillati</taxon>
        <taxon>Bacillota</taxon>
        <taxon>Bacilli</taxon>
        <taxon>Bacillales</taxon>
        <taxon>Bacillaceae</taxon>
        <taxon>Halobacillus</taxon>
    </lineage>
</organism>
<dbReference type="GO" id="GO:0016757">
    <property type="term" value="F:glycosyltransferase activity"/>
    <property type="evidence" value="ECO:0007669"/>
    <property type="project" value="UniProtKB-KW"/>
</dbReference>
<reference evidence="14" key="1">
    <citation type="submission" date="2016-10" db="EMBL/GenBank/DDBJ databases">
        <authorList>
            <person name="Varghese N."/>
            <person name="Submissions S."/>
        </authorList>
    </citation>
    <scope>NUCLEOTIDE SEQUENCE [LARGE SCALE GENOMIC DNA]</scope>
    <source>
        <strain evidence="14">CGMCC 1.3703</strain>
    </source>
</reference>
<feature type="transmembrane region" description="Helical" evidence="11">
    <location>
        <begin position="325"/>
        <end position="343"/>
    </location>
</feature>
<dbReference type="GO" id="GO:0016117">
    <property type="term" value="P:carotenoid biosynthetic process"/>
    <property type="evidence" value="ECO:0007669"/>
    <property type="project" value="UniProtKB-KW"/>
</dbReference>
<dbReference type="SUPFAM" id="SSF53448">
    <property type="entry name" value="Nucleotide-diphospho-sugar transferases"/>
    <property type="match status" value="1"/>
</dbReference>
<keyword evidence="6 11" id="KW-0472">Membrane</keyword>
<comment type="pathway">
    <text evidence="8">Carotenoid biosynthesis; staphyloxanthin biosynthesis; staphyloxanthin from farnesyl diphosphate: step 4/5.</text>
</comment>
<evidence type="ECO:0000313" key="14">
    <source>
        <dbReference type="Proteomes" id="UP000198860"/>
    </source>
</evidence>